<evidence type="ECO:0000313" key="1">
    <source>
        <dbReference type="EMBL" id="MBY4633436.1"/>
    </source>
</evidence>
<accession>A0ABS7M961</accession>
<gene>
    <name evidence="1" type="ORF">K6M89_29800</name>
</gene>
<reference evidence="1 2" key="1">
    <citation type="submission" date="2021-08" db="EMBL/GenBank/DDBJ databases">
        <title>Rhizobium croatiense sp. nov. and Rhizobium redzepovicii sp. nov., two new species isolated from nodules of Phaseolus vulgaris in Croatia.</title>
        <authorList>
            <person name="Rajnovic I."/>
            <person name="Ramirez-Bahena M.H."/>
            <person name="Kajic S."/>
            <person name="Igual M.J."/>
            <person name="Peix A."/>
            <person name="Velazquez E."/>
            <person name="Sikora S."/>
        </authorList>
    </citation>
    <scope>NUCLEOTIDE SEQUENCE [LARGE SCALE GENOMIC DNA]</scope>
    <source>
        <strain evidence="1 2">13T</strain>
    </source>
</reference>
<dbReference type="Proteomes" id="UP000733858">
    <property type="component" value="Unassembled WGS sequence"/>
</dbReference>
<protein>
    <submittedName>
        <fullName evidence="1">Uncharacterized protein</fullName>
    </submittedName>
</protein>
<comment type="caution">
    <text evidence="1">The sequence shown here is derived from an EMBL/GenBank/DDBJ whole genome shotgun (WGS) entry which is preliminary data.</text>
</comment>
<sequence length="51" mass="5632">MRLSDLVIGKEEGKIVVRRSSSGLVCRPQFSQWRSITSAIDSALPQFGQPV</sequence>
<proteinExistence type="predicted"/>
<evidence type="ECO:0000313" key="2">
    <source>
        <dbReference type="Proteomes" id="UP000733858"/>
    </source>
</evidence>
<name>A0ABS7M961_9HYPH</name>
<keyword evidence="2" id="KW-1185">Reference proteome</keyword>
<dbReference type="EMBL" id="JAILYJ010000032">
    <property type="protein sequence ID" value="MBY4633436.1"/>
    <property type="molecule type" value="Genomic_DNA"/>
</dbReference>
<organism evidence="1 2">
    <name type="scientific">Rhizobium croatiense</name>
    <dbReference type="NCBI Taxonomy" id="2867516"/>
    <lineage>
        <taxon>Bacteria</taxon>
        <taxon>Pseudomonadati</taxon>
        <taxon>Pseudomonadota</taxon>
        <taxon>Alphaproteobacteria</taxon>
        <taxon>Hyphomicrobiales</taxon>
        <taxon>Rhizobiaceae</taxon>
        <taxon>Rhizobium/Agrobacterium group</taxon>
        <taxon>Rhizobium</taxon>
    </lineage>
</organism>